<dbReference type="PATRIC" id="fig|1641875.4.peg.2929"/>
<dbReference type="InterPro" id="IPR028098">
    <property type="entry name" value="Glyco_trans_4-like_N"/>
</dbReference>
<gene>
    <name evidence="4" type="ORF">XM53_04580</name>
</gene>
<evidence type="ECO:0000259" key="3">
    <source>
        <dbReference type="Pfam" id="PF13439"/>
    </source>
</evidence>
<comment type="caution">
    <text evidence="4">The sequence shown here is derived from an EMBL/GenBank/DDBJ whole genome shotgun (WGS) entry which is preliminary data.</text>
</comment>
<dbReference type="Proteomes" id="UP000051295">
    <property type="component" value="Unassembled WGS sequence"/>
</dbReference>
<sequence>MERRRLGLSEPHIVLVGGDGRPSGVPRHITDLVRVLQGQATVTVISEENRGGYDEIEALGARHVAVPGLASTLDPRRWRLGRAALAAALNALPADLVWGHARLPVLFLRQLHLSGQWPRSFRSRLALTYHGLPFGPGHRFGTGPIARRTERGLLKACEPLDLIFLTESQRDRMQTAMGAAMIGHRCHVLGNASHLGPWQPQEGVRRKGRHIVMTGRVGYQKNLTAALRLMRRLPDDITLSLCGAGTDEPRFAALARRVAGPAVDRVRFLGPVADVRPVLASADGYMLTSRYEGQPIGALEASEYGLPLILSEFEGARALSKDHPLTIRLRGGPAEQAAAIDAGLARFRSDRERYQTEIRAFWSARYAPERFAEDAQALVAEMLAER</sequence>
<keyword evidence="2" id="KW-0808">Transferase</keyword>
<keyword evidence="1" id="KW-0328">Glycosyltransferase</keyword>
<dbReference type="EMBL" id="LAXJ01000003">
    <property type="protein sequence ID" value="KRS13842.1"/>
    <property type="molecule type" value="Genomic_DNA"/>
</dbReference>
<dbReference type="SUPFAM" id="SSF53756">
    <property type="entry name" value="UDP-Glycosyltransferase/glycogen phosphorylase"/>
    <property type="match status" value="1"/>
</dbReference>
<dbReference type="PANTHER" id="PTHR12526:SF510">
    <property type="entry name" value="D-INOSITOL 3-PHOSPHATE GLYCOSYLTRANSFERASE"/>
    <property type="match status" value="1"/>
</dbReference>
<proteinExistence type="predicted"/>
<evidence type="ECO:0000313" key="4">
    <source>
        <dbReference type="EMBL" id="KRS13842.1"/>
    </source>
</evidence>
<dbReference type="PANTHER" id="PTHR12526">
    <property type="entry name" value="GLYCOSYLTRANSFERASE"/>
    <property type="match status" value="1"/>
</dbReference>
<organism evidence="4 5">
    <name type="scientific">Roseovarius atlanticus</name>
    <dbReference type="NCBI Taxonomy" id="1641875"/>
    <lineage>
        <taxon>Bacteria</taxon>
        <taxon>Pseudomonadati</taxon>
        <taxon>Pseudomonadota</taxon>
        <taxon>Alphaproteobacteria</taxon>
        <taxon>Rhodobacterales</taxon>
        <taxon>Roseobacteraceae</taxon>
        <taxon>Roseovarius</taxon>
    </lineage>
</organism>
<dbReference type="GO" id="GO:0016757">
    <property type="term" value="F:glycosyltransferase activity"/>
    <property type="evidence" value="ECO:0007669"/>
    <property type="project" value="UniProtKB-KW"/>
</dbReference>
<keyword evidence="5" id="KW-1185">Reference proteome</keyword>
<reference evidence="4 5" key="1">
    <citation type="submission" date="2015-04" db="EMBL/GenBank/DDBJ databases">
        <title>The draft genome sequence of Roseovarius sp.R12b.</title>
        <authorList>
            <person name="Li G."/>
            <person name="Lai Q."/>
            <person name="Shao Z."/>
            <person name="Yan P."/>
        </authorList>
    </citation>
    <scope>NUCLEOTIDE SEQUENCE [LARGE SCALE GENOMIC DNA]</scope>
    <source>
        <strain evidence="4 5">R12B</strain>
    </source>
</reference>
<evidence type="ECO:0000256" key="2">
    <source>
        <dbReference type="ARBA" id="ARBA00022679"/>
    </source>
</evidence>
<dbReference type="CDD" id="cd03801">
    <property type="entry name" value="GT4_PimA-like"/>
    <property type="match status" value="1"/>
</dbReference>
<dbReference type="Pfam" id="PF13692">
    <property type="entry name" value="Glyco_trans_1_4"/>
    <property type="match status" value="1"/>
</dbReference>
<evidence type="ECO:0000313" key="5">
    <source>
        <dbReference type="Proteomes" id="UP000051295"/>
    </source>
</evidence>
<protein>
    <recommendedName>
        <fullName evidence="3">Glycosyltransferase subfamily 4-like N-terminal domain-containing protein</fullName>
    </recommendedName>
</protein>
<accession>A0A0T5NY37</accession>
<name>A0A0T5NY37_9RHOB</name>
<evidence type="ECO:0000256" key="1">
    <source>
        <dbReference type="ARBA" id="ARBA00022676"/>
    </source>
</evidence>
<dbReference type="Gene3D" id="3.40.50.2000">
    <property type="entry name" value="Glycogen Phosphorylase B"/>
    <property type="match status" value="2"/>
</dbReference>
<feature type="domain" description="Glycosyltransferase subfamily 4-like N-terminal" evidence="3">
    <location>
        <begin position="23"/>
        <end position="178"/>
    </location>
</feature>
<dbReference type="Pfam" id="PF13439">
    <property type="entry name" value="Glyco_transf_4"/>
    <property type="match status" value="1"/>
</dbReference>
<dbReference type="AlphaFoldDB" id="A0A0T5NY37"/>
<dbReference type="STRING" id="1641875.XM53_04580"/>